<dbReference type="InterPro" id="IPR010743">
    <property type="entry name" value="Methionine_synth_MetW"/>
</dbReference>
<dbReference type="CDD" id="cd02440">
    <property type="entry name" value="AdoMet_MTases"/>
    <property type="match status" value="1"/>
</dbReference>
<name>A0A9W7U0D8_9PROT</name>
<dbReference type="RefSeq" id="WP_149467143.1">
    <property type="nucleotide sequence ID" value="NZ_QOKW01000001.1"/>
</dbReference>
<dbReference type="Gene3D" id="3.40.50.150">
    <property type="entry name" value="Vaccinia Virus protein VP39"/>
    <property type="match status" value="1"/>
</dbReference>
<dbReference type="EMBL" id="QOKW01000001">
    <property type="protein sequence ID" value="KAA0684162.1"/>
    <property type="molecule type" value="Genomic_DNA"/>
</dbReference>
<protein>
    <submittedName>
        <fullName evidence="1">Methionine biosynthesis protein MetW</fullName>
    </submittedName>
</protein>
<organism evidence="1 2">
    <name type="scientific">Roseomonas genomospecies 6</name>
    <dbReference type="NCBI Taxonomy" id="214106"/>
    <lineage>
        <taxon>Bacteria</taxon>
        <taxon>Pseudomonadati</taxon>
        <taxon>Pseudomonadota</taxon>
        <taxon>Alphaproteobacteria</taxon>
        <taxon>Acetobacterales</taxon>
        <taxon>Roseomonadaceae</taxon>
        <taxon>Roseomonas</taxon>
    </lineage>
</organism>
<sequence>MSPPDDTPPSARTASANGIRTDLKLIAEMVEPGSRVLDVGCGDGALLGFLSRRKGVDGRGIELSMDGVHQCVAQGLSVIQGDAEADLKDYPPGAFDYVILSQTLQAMREPRTVLETMTRIGRRAIVSVPNFGYWRIRLQLLMTGRMPVTETLGYQWWETPNIHLCTIKDFVVLAEEMGIRIERCMIVNRAGRVTGHAHSGLANLLGEQGVFLLRRD</sequence>
<dbReference type="Proteomes" id="UP000480854">
    <property type="component" value="Unassembled WGS sequence"/>
</dbReference>
<dbReference type="InterPro" id="IPR029063">
    <property type="entry name" value="SAM-dependent_MTases_sf"/>
</dbReference>
<dbReference type="OrthoDB" id="9792690at2"/>
<reference evidence="1 2" key="1">
    <citation type="submission" date="2018-07" db="EMBL/GenBank/DDBJ databases">
        <title>Genome sequence of Azospirillum sp. ATCC 49961.</title>
        <authorList>
            <person name="Sant'Anna F.H."/>
            <person name="Baldani J.I."/>
            <person name="Zilli J.E."/>
            <person name="Reis V.M."/>
            <person name="Hartmann A."/>
            <person name="Cruz L."/>
            <person name="de Souza E.M."/>
            <person name="de Oliveira Pedrosa F."/>
            <person name="Passaglia L.M.P."/>
        </authorList>
    </citation>
    <scope>NUCLEOTIDE SEQUENCE [LARGE SCALE GENOMIC DNA]</scope>
    <source>
        <strain evidence="1 2">ATCC 49961</strain>
    </source>
</reference>
<proteinExistence type="predicted"/>
<gene>
    <name evidence="1" type="primary">metW</name>
    <name evidence="1" type="ORF">DS843_01620</name>
</gene>
<keyword evidence="2" id="KW-1185">Reference proteome</keyword>
<accession>A0A9W7U0D8</accession>
<evidence type="ECO:0000313" key="2">
    <source>
        <dbReference type="Proteomes" id="UP000480854"/>
    </source>
</evidence>
<comment type="caution">
    <text evidence="1">The sequence shown here is derived from an EMBL/GenBank/DDBJ whole genome shotgun (WGS) entry which is preliminary data.</text>
</comment>
<dbReference type="NCBIfam" id="TIGR02081">
    <property type="entry name" value="metW"/>
    <property type="match status" value="1"/>
</dbReference>
<dbReference type="Pfam" id="PF07021">
    <property type="entry name" value="MetW"/>
    <property type="match status" value="1"/>
</dbReference>
<dbReference type="AlphaFoldDB" id="A0A9W7U0D8"/>
<evidence type="ECO:0000313" key="1">
    <source>
        <dbReference type="EMBL" id="KAA0684162.1"/>
    </source>
</evidence>
<dbReference type="SUPFAM" id="SSF53335">
    <property type="entry name" value="S-adenosyl-L-methionine-dependent methyltransferases"/>
    <property type="match status" value="1"/>
</dbReference>